<protein>
    <submittedName>
        <fullName evidence="2">Uncharacterized protein</fullName>
    </submittedName>
</protein>
<gene>
    <name evidence="2" type="ORF">TWF102_008535</name>
</gene>
<accession>A0A7C8N9W1</accession>
<evidence type="ECO:0000256" key="1">
    <source>
        <dbReference type="SAM" id="MobiDB-lite"/>
    </source>
</evidence>
<dbReference type="Proteomes" id="UP000475325">
    <property type="component" value="Unassembled WGS sequence"/>
</dbReference>
<reference evidence="2 3" key="1">
    <citation type="submission" date="2019-06" db="EMBL/GenBank/DDBJ databases">
        <authorList>
            <person name="Palmer J.M."/>
        </authorList>
    </citation>
    <scope>NUCLEOTIDE SEQUENCE [LARGE SCALE GENOMIC DNA]</scope>
    <source>
        <strain evidence="2 3">TWF102</strain>
    </source>
</reference>
<feature type="region of interest" description="Disordered" evidence="1">
    <location>
        <begin position="42"/>
        <end position="65"/>
    </location>
</feature>
<name>A0A7C8N9W1_ORBOL</name>
<sequence>MLGTANRLHAFLACKKLGRLDLSAQVLVQPLDPRGLLKFSQIESRPADEPSDAAAADTGSSYALEPPPQVQFKKFSADLFPPSKLLRMHLAGSWCKKLKVAWKNRR</sequence>
<proteinExistence type="predicted"/>
<dbReference type="EMBL" id="WIQW01000053">
    <property type="protein sequence ID" value="KAF3092126.1"/>
    <property type="molecule type" value="Genomic_DNA"/>
</dbReference>
<dbReference type="AlphaFoldDB" id="A0A7C8N9W1"/>
<evidence type="ECO:0000313" key="2">
    <source>
        <dbReference type="EMBL" id="KAF3092126.1"/>
    </source>
</evidence>
<comment type="caution">
    <text evidence="2">The sequence shown here is derived from an EMBL/GenBank/DDBJ whole genome shotgun (WGS) entry which is preliminary data.</text>
</comment>
<evidence type="ECO:0000313" key="3">
    <source>
        <dbReference type="Proteomes" id="UP000475325"/>
    </source>
</evidence>
<organism evidence="2 3">
    <name type="scientific">Orbilia oligospora</name>
    <name type="common">Nematode-trapping fungus</name>
    <name type="synonym">Arthrobotrys oligospora</name>
    <dbReference type="NCBI Taxonomy" id="2813651"/>
    <lineage>
        <taxon>Eukaryota</taxon>
        <taxon>Fungi</taxon>
        <taxon>Dikarya</taxon>
        <taxon>Ascomycota</taxon>
        <taxon>Pezizomycotina</taxon>
        <taxon>Orbiliomycetes</taxon>
        <taxon>Orbiliales</taxon>
        <taxon>Orbiliaceae</taxon>
        <taxon>Orbilia</taxon>
    </lineage>
</organism>